<dbReference type="Proteomes" id="UP000580709">
    <property type="component" value="Unassembled WGS sequence"/>
</dbReference>
<dbReference type="EMBL" id="JACEOR010000534">
    <property type="protein sequence ID" value="MBA4505951.1"/>
    <property type="molecule type" value="Genomic_DNA"/>
</dbReference>
<dbReference type="AlphaFoldDB" id="A0A838X4D9"/>
<name>A0A838X4D9_9CORY</name>
<evidence type="ECO:0000313" key="2">
    <source>
        <dbReference type="Proteomes" id="UP000580709"/>
    </source>
</evidence>
<keyword evidence="2" id="KW-1185">Reference proteome</keyword>
<dbReference type="RefSeq" id="WP_181730101.1">
    <property type="nucleotide sequence ID" value="NZ_JACEOR010000534.1"/>
</dbReference>
<evidence type="ECO:0000313" key="1">
    <source>
        <dbReference type="EMBL" id="MBA4505951.1"/>
    </source>
</evidence>
<sequence>MTGAEPVHAEQLGSTTKGKIRVAKNKFEIADWLLNWVDENPTSPTNFQSLASESGFSKEDLYRSAKMLESLNLMTFETDWSQELFYGRLTGTGQHLVFAGKSVADYGIDQGNNTTTNAVSVHGDVHGGLVGINNEQGITINVSAAQIQHLIDALHENGHDDLAEVIDEETEGGVKTGNLPSAIRKGLSILGDAGSATAILGPIATALMGLF</sequence>
<protein>
    <submittedName>
        <fullName evidence="1">Uncharacterized protein</fullName>
    </submittedName>
</protein>
<gene>
    <name evidence="1" type="ORF">H0H28_11645</name>
</gene>
<organism evidence="1 2">
    <name type="scientific">Corynebacterium sanguinis</name>
    <dbReference type="NCBI Taxonomy" id="2594913"/>
    <lineage>
        <taxon>Bacteria</taxon>
        <taxon>Bacillati</taxon>
        <taxon>Actinomycetota</taxon>
        <taxon>Actinomycetes</taxon>
        <taxon>Mycobacteriales</taxon>
        <taxon>Corynebacteriaceae</taxon>
        <taxon>Corynebacterium</taxon>
    </lineage>
</organism>
<reference evidence="1 2" key="1">
    <citation type="submission" date="2020-07" db="EMBL/GenBank/DDBJ databases">
        <authorList>
            <person name="Khare M."/>
        </authorList>
    </citation>
    <scope>NUCLEOTIDE SEQUENCE [LARGE SCALE GENOMIC DNA]</scope>
    <source>
        <strain evidence="1 2">P8776</strain>
    </source>
</reference>
<accession>A0A838X4D9</accession>
<proteinExistence type="predicted"/>
<comment type="caution">
    <text evidence="1">The sequence shown here is derived from an EMBL/GenBank/DDBJ whole genome shotgun (WGS) entry which is preliminary data.</text>
</comment>